<dbReference type="PANTHER" id="PTHR37297:SF1">
    <property type="entry name" value="PROTEIN NRDI"/>
    <property type="match status" value="1"/>
</dbReference>
<dbReference type="InterPro" id="IPR004465">
    <property type="entry name" value="RNR_NrdI"/>
</dbReference>
<reference evidence="5 6" key="1">
    <citation type="submission" date="2019-05" db="EMBL/GenBank/DDBJ databases">
        <authorList>
            <person name="Lee S.D."/>
        </authorList>
    </citation>
    <scope>NUCLEOTIDE SEQUENCE [LARGE SCALE GENOMIC DNA]</scope>
    <source>
        <strain evidence="5 6">YC2-7</strain>
    </source>
</reference>
<dbReference type="InterPro" id="IPR020852">
    <property type="entry name" value="RNR_Ib_NrdI_bac"/>
</dbReference>
<evidence type="ECO:0000256" key="1">
    <source>
        <dbReference type="ARBA" id="ARBA00003999"/>
    </source>
</evidence>
<evidence type="ECO:0000256" key="2">
    <source>
        <dbReference type="ARBA" id="ARBA00009942"/>
    </source>
</evidence>
<dbReference type="InterPro" id="IPR029039">
    <property type="entry name" value="Flavoprotein-like_sf"/>
</dbReference>
<dbReference type="AlphaFoldDB" id="A0A848K7M4"/>
<dbReference type="PIRSF" id="PIRSF005087">
    <property type="entry name" value="NrdI"/>
    <property type="match status" value="1"/>
</dbReference>
<sequence>MSAPLVYFSSASENTHRFVQKLDLPATRIPLHDRDGTFRVDQPYVLIVPTYGGGVHVAGRPNGYVPKPVIKFLNNAHNRGLLRAVIAAGNTNFGDSYCFAGEVISRKCDVPYLYRFELMGTAEDVATVREGLGSYWLRQSQTPSQLGA</sequence>
<comment type="similarity">
    <text evidence="2 4">Belongs to the NrdI family.</text>
</comment>
<evidence type="ECO:0000313" key="5">
    <source>
        <dbReference type="EMBL" id="NMN94471.1"/>
    </source>
</evidence>
<gene>
    <name evidence="4 5" type="primary">nrdI</name>
    <name evidence="5" type="ORF">FGL95_05390</name>
</gene>
<name>A0A848K7M4_9NOCA</name>
<comment type="function">
    <text evidence="1 4">Probably involved in ribonucleotide reductase function.</text>
</comment>
<evidence type="ECO:0000256" key="3">
    <source>
        <dbReference type="ARBA" id="ARBA00020129"/>
    </source>
</evidence>
<proteinExistence type="inferred from homology"/>
<comment type="caution">
    <text evidence="5">The sequence shown here is derived from an EMBL/GenBank/DDBJ whole genome shotgun (WGS) entry which is preliminary data.</text>
</comment>
<reference evidence="5 6" key="2">
    <citation type="submission" date="2020-06" db="EMBL/GenBank/DDBJ databases">
        <title>Antribacter stalactiti gen. nov., sp. nov., a new member of the family Nacardiaceae isolated from a cave.</title>
        <authorList>
            <person name="Kim I.S."/>
        </authorList>
    </citation>
    <scope>NUCLEOTIDE SEQUENCE [LARGE SCALE GENOMIC DNA]</scope>
    <source>
        <strain evidence="5 6">YC2-7</strain>
    </source>
</reference>
<evidence type="ECO:0000313" key="6">
    <source>
        <dbReference type="Proteomes" id="UP000535543"/>
    </source>
</evidence>
<accession>A0A848K7M4</accession>
<dbReference type="RefSeq" id="WP_169585117.1">
    <property type="nucleotide sequence ID" value="NZ_VCQU01000001.1"/>
</dbReference>
<dbReference type="GO" id="GO:0010181">
    <property type="term" value="F:FMN binding"/>
    <property type="evidence" value="ECO:0007669"/>
    <property type="project" value="InterPro"/>
</dbReference>
<protein>
    <recommendedName>
        <fullName evidence="3 4">Protein NrdI</fullName>
    </recommendedName>
</protein>
<dbReference type="EMBL" id="VCQU01000001">
    <property type="protein sequence ID" value="NMN94471.1"/>
    <property type="molecule type" value="Genomic_DNA"/>
</dbReference>
<keyword evidence="6" id="KW-1185">Reference proteome</keyword>
<dbReference type="PANTHER" id="PTHR37297">
    <property type="entry name" value="PROTEIN NRDI"/>
    <property type="match status" value="1"/>
</dbReference>
<dbReference type="Proteomes" id="UP000535543">
    <property type="component" value="Unassembled WGS sequence"/>
</dbReference>
<dbReference type="HAMAP" id="MF_00128">
    <property type="entry name" value="NrdI"/>
    <property type="match status" value="1"/>
</dbReference>
<dbReference type="SUPFAM" id="SSF52218">
    <property type="entry name" value="Flavoproteins"/>
    <property type="match status" value="1"/>
</dbReference>
<dbReference type="Pfam" id="PF07972">
    <property type="entry name" value="Flavodoxin_NdrI"/>
    <property type="match status" value="1"/>
</dbReference>
<dbReference type="Gene3D" id="3.40.50.360">
    <property type="match status" value="1"/>
</dbReference>
<organism evidence="5 6">
    <name type="scientific">Antrihabitans stalactiti</name>
    <dbReference type="NCBI Taxonomy" id="2584121"/>
    <lineage>
        <taxon>Bacteria</taxon>
        <taxon>Bacillati</taxon>
        <taxon>Actinomycetota</taxon>
        <taxon>Actinomycetes</taxon>
        <taxon>Mycobacteriales</taxon>
        <taxon>Nocardiaceae</taxon>
        <taxon>Antrihabitans</taxon>
    </lineage>
</organism>
<evidence type="ECO:0000256" key="4">
    <source>
        <dbReference type="HAMAP-Rule" id="MF_00128"/>
    </source>
</evidence>
<dbReference type="NCBIfam" id="TIGR00333">
    <property type="entry name" value="nrdI"/>
    <property type="match status" value="1"/>
</dbReference>